<keyword evidence="2" id="KW-0808">Transferase</keyword>
<dbReference type="AlphaFoldDB" id="A0A5D3CX16"/>
<evidence type="ECO:0000313" key="3">
    <source>
        <dbReference type="Proteomes" id="UP000321393"/>
    </source>
</evidence>
<accession>A0A5D3CX16</accession>
<protein>
    <submittedName>
        <fullName evidence="2">RNA-dependent RNA polymerase, mitoviral</fullName>
    </submittedName>
</protein>
<dbReference type="PANTHER" id="PTHR34456:SF13">
    <property type="entry name" value="REVERSE TRANSCRIPTASE DOMAIN-CONTAINING PROTEIN"/>
    <property type="match status" value="1"/>
</dbReference>
<dbReference type="OrthoDB" id="1733162at2759"/>
<evidence type="ECO:0000313" key="4">
    <source>
        <dbReference type="Proteomes" id="UP000321947"/>
    </source>
</evidence>
<dbReference type="Pfam" id="PF05919">
    <property type="entry name" value="Mitovir_RNA_pol"/>
    <property type="match status" value="1"/>
</dbReference>
<dbReference type="Proteomes" id="UP000321393">
    <property type="component" value="Unassembled WGS sequence"/>
</dbReference>
<evidence type="ECO:0000313" key="2">
    <source>
        <dbReference type="EMBL" id="TYK16015.1"/>
    </source>
</evidence>
<comment type="caution">
    <text evidence="2">The sequence shown here is derived from an EMBL/GenBank/DDBJ whole genome shotgun (WGS) entry which is preliminary data.</text>
</comment>
<organism evidence="2 4">
    <name type="scientific">Cucumis melo var. makuwa</name>
    <name type="common">Oriental melon</name>
    <dbReference type="NCBI Taxonomy" id="1194695"/>
    <lineage>
        <taxon>Eukaryota</taxon>
        <taxon>Viridiplantae</taxon>
        <taxon>Streptophyta</taxon>
        <taxon>Embryophyta</taxon>
        <taxon>Tracheophyta</taxon>
        <taxon>Spermatophyta</taxon>
        <taxon>Magnoliopsida</taxon>
        <taxon>eudicotyledons</taxon>
        <taxon>Gunneridae</taxon>
        <taxon>Pentapetalae</taxon>
        <taxon>rosids</taxon>
        <taxon>fabids</taxon>
        <taxon>Cucurbitales</taxon>
        <taxon>Cucurbitaceae</taxon>
        <taxon>Benincaseae</taxon>
        <taxon>Cucumis</taxon>
    </lineage>
</organism>
<gene>
    <name evidence="2" type="ORF">E5676_scaffold32G00030</name>
    <name evidence="1" type="ORF">E6C27_scaffold128G001690</name>
</gene>
<dbReference type="EMBL" id="SSTD01008349">
    <property type="protein sequence ID" value="TYK16015.1"/>
    <property type="molecule type" value="Genomic_DNA"/>
</dbReference>
<dbReference type="InterPro" id="IPR008686">
    <property type="entry name" value="RNA_pol_mitovir"/>
</dbReference>
<dbReference type="GO" id="GO:0003968">
    <property type="term" value="F:RNA-directed RNA polymerase activity"/>
    <property type="evidence" value="ECO:0007669"/>
    <property type="project" value="UniProtKB-KW"/>
</dbReference>
<keyword evidence="2" id="KW-0548">Nucleotidyltransferase</keyword>
<evidence type="ECO:0000313" key="1">
    <source>
        <dbReference type="EMBL" id="KAA0041212.1"/>
    </source>
</evidence>
<dbReference type="EMBL" id="SSTE01016683">
    <property type="protein sequence ID" value="KAA0041212.1"/>
    <property type="molecule type" value="Genomic_DNA"/>
</dbReference>
<reference evidence="3 4" key="1">
    <citation type="submission" date="2019-08" db="EMBL/GenBank/DDBJ databases">
        <title>Draft genome sequences of two oriental melons (Cucumis melo L. var makuwa).</title>
        <authorList>
            <person name="Kwon S.-Y."/>
        </authorList>
    </citation>
    <scope>NUCLEOTIDE SEQUENCE [LARGE SCALE GENOMIC DNA]</scope>
    <source>
        <strain evidence="4">cv. Chang Bougi</strain>
        <strain evidence="3">cv. SW 3</strain>
        <tissue evidence="2">Leaf</tissue>
    </source>
</reference>
<dbReference type="PANTHER" id="PTHR34456">
    <property type="entry name" value="MITOVIRUS RNA-DEPENDENT RNA POLYMERASE"/>
    <property type="match status" value="1"/>
</dbReference>
<dbReference type="Proteomes" id="UP000321947">
    <property type="component" value="Unassembled WGS sequence"/>
</dbReference>
<proteinExistence type="predicted"/>
<name>A0A5D3CX16_CUCMM</name>
<keyword evidence="2" id="KW-0696">RNA-directed RNA polymerase</keyword>
<sequence length="131" mass="14762">MSSWYPHVKDKWSHAGIYFQKYAARGDDVLIADAKVGSVYKSLLQRLGVAVSLAKSLISNSGCIEFAKKGLMAILHKSKDDFSTLCRIGGLSYRALGRIDYKRSLRRILQAVRKFFVPLLTDEYGFLTRPT</sequence>